<keyword evidence="3" id="KW-0964">Secreted</keyword>
<evidence type="ECO:0000313" key="10">
    <source>
        <dbReference type="EMBL" id="QSZ33282.1"/>
    </source>
</evidence>
<proteinExistence type="inferred from homology"/>
<dbReference type="InterPro" id="IPR050309">
    <property type="entry name" value="Type-B_Carboxylest/Lipase"/>
</dbReference>
<evidence type="ECO:0000313" key="11">
    <source>
        <dbReference type="Proteomes" id="UP000672032"/>
    </source>
</evidence>
<dbReference type="PROSITE" id="PS00122">
    <property type="entry name" value="CARBOXYLESTERASE_B_1"/>
    <property type="match status" value="1"/>
</dbReference>
<dbReference type="GO" id="GO:0005576">
    <property type="term" value="C:extracellular region"/>
    <property type="evidence" value="ECO:0007669"/>
    <property type="project" value="UniProtKB-SubCell"/>
</dbReference>
<dbReference type="OrthoDB" id="408631at2759"/>
<evidence type="ECO:0000259" key="9">
    <source>
        <dbReference type="Pfam" id="PF00135"/>
    </source>
</evidence>
<feature type="chain" id="PRO_5033111435" description="Carboxylic ester hydrolase" evidence="8">
    <location>
        <begin position="18"/>
        <end position="548"/>
    </location>
</feature>
<dbReference type="InterPro" id="IPR029058">
    <property type="entry name" value="AB_hydrolase_fold"/>
</dbReference>
<dbReference type="EC" id="3.1.1.-" evidence="8"/>
<comment type="similarity">
    <text evidence="2 8">Belongs to the type-B carboxylesterase/lipase family.</text>
</comment>
<feature type="domain" description="Carboxylesterase type B" evidence="9">
    <location>
        <begin position="28"/>
        <end position="536"/>
    </location>
</feature>
<dbReference type="PANTHER" id="PTHR11559">
    <property type="entry name" value="CARBOXYLESTERASE"/>
    <property type="match status" value="1"/>
</dbReference>
<dbReference type="InterPro" id="IPR019826">
    <property type="entry name" value="Carboxylesterase_B_AS"/>
</dbReference>
<keyword evidence="6" id="KW-0443">Lipid metabolism</keyword>
<dbReference type="EMBL" id="CP063407">
    <property type="protein sequence ID" value="QSZ33282.1"/>
    <property type="molecule type" value="Genomic_DNA"/>
</dbReference>
<dbReference type="GO" id="GO:0006629">
    <property type="term" value="P:lipid metabolic process"/>
    <property type="evidence" value="ECO:0007669"/>
    <property type="project" value="UniProtKB-KW"/>
</dbReference>
<evidence type="ECO:0000256" key="8">
    <source>
        <dbReference type="RuleBase" id="RU361235"/>
    </source>
</evidence>
<evidence type="ECO:0000256" key="7">
    <source>
        <dbReference type="ARBA" id="ARBA00023180"/>
    </source>
</evidence>
<dbReference type="FunFam" id="3.40.50.1820:FF:000213">
    <property type="entry name" value="Carboxylic ester hydrolase"/>
    <property type="match status" value="1"/>
</dbReference>
<evidence type="ECO:0000256" key="4">
    <source>
        <dbReference type="ARBA" id="ARBA00022729"/>
    </source>
</evidence>
<dbReference type="InterPro" id="IPR002018">
    <property type="entry name" value="CarbesteraseB"/>
</dbReference>
<sequence length="548" mass="59159">MYLSTISTLFLIPLTLASPALVKRQLEPSVKLSHAKIIGSSSNGIDTFKGIPYAKPPVGPLRLKPPQPITSHLGTINAINIPTACPQGLPLNPMGEDCLTINIQRPSNITKDSKLPVLFWIYGGAFQTGSTQSFDATQIIQKSISNSQPIIYVAVNYRVGGFGFLSGSEILKDGSSNLGLLDQRLGLQWVADNIAAFGGDPDKVTIWGESAGSISVFDQMALYDGQYHYKGKPLFRGGIMDSGTITVADPIDSPRAQAVYDQVVHASGCANSTNTLSCLRSVDYKTYLAATLSLPSAISYTSIAIAYLPRPDYRGGVLSDSPEILAQKGLFAKVPFIVGDQEDEGTVFCQAQTNISTTAELETYFHTVLYPDLTSSQISTLMSSYPDDPSLGSPFGTGAANNIYPQYKRLSALLGDITFTLARRLFLSHATAAHPHTPSYSYLATYGYGTPNLGTSHGSDVPVVYGQTLGFAQESIQDYYLNFIYTLDPNGEKGGEGNSSGNKTLHWPTWGEGKQLMNFGKTQNVLISDDFRAEQYEVYKGMVAGLHL</sequence>
<evidence type="ECO:0000256" key="2">
    <source>
        <dbReference type="ARBA" id="ARBA00005964"/>
    </source>
</evidence>
<organism evidence="10 11">
    <name type="scientific">Monilinia vaccinii-corymbosi</name>
    <dbReference type="NCBI Taxonomy" id="61207"/>
    <lineage>
        <taxon>Eukaryota</taxon>
        <taxon>Fungi</taxon>
        <taxon>Dikarya</taxon>
        <taxon>Ascomycota</taxon>
        <taxon>Pezizomycotina</taxon>
        <taxon>Leotiomycetes</taxon>
        <taxon>Helotiales</taxon>
        <taxon>Sclerotiniaceae</taxon>
        <taxon>Monilinia</taxon>
    </lineage>
</organism>
<name>A0A8A3PDL7_9HELO</name>
<keyword evidence="7" id="KW-0325">Glycoprotein</keyword>
<accession>A0A8A3PDL7</accession>
<dbReference type="Pfam" id="PF00135">
    <property type="entry name" value="COesterase"/>
    <property type="match status" value="1"/>
</dbReference>
<feature type="signal peptide" evidence="8">
    <location>
        <begin position="1"/>
        <end position="17"/>
    </location>
</feature>
<gene>
    <name evidence="10" type="ORF">DSL72_002870</name>
</gene>
<keyword evidence="4 8" id="KW-0732">Signal</keyword>
<evidence type="ECO:0000256" key="1">
    <source>
        <dbReference type="ARBA" id="ARBA00004613"/>
    </source>
</evidence>
<dbReference type="Proteomes" id="UP000672032">
    <property type="component" value="Chromosome 3"/>
</dbReference>
<dbReference type="Gene3D" id="3.40.50.1820">
    <property type="entry name" value="alpha/beta hydrolase"/>
    <property type="match status" value="1"/>
</dbReference>
<protein>
    <recommendedName>
        <fullName evidence="8">Carboxylic ester hydrolase</fullName>
        <ecNumber evidence="8">3.1.1.-</ecNumber>
    </recommendedName>
</protein>
<comment type="subcellular location">
    <subcellularLocation>
        <location evidence="1">Secreted</location>
    </subcellularLocation>
</comment>
<dbReference type="SUPFAM" id="SSF53474">
    <property type="entry name" value="alpha/beta-Hydrolases"/>
    <property type="match status" value="1"/>
</dbReference>
<keyword evidence="11" id="KW-1185">Reference proteome</keyword>
<dbReference type="GO" id="GO:0016787">
    <property type="term" value="F:hydrolase activity"/>
    <property type="evidence" value="ECO:0007669"/>
    <property type="project" value="UniProtKB-KW"/>
</dbReference>
<evidence type="ECO:0000256" key="5">
    <source>
        <dbReference type="ARBA" id="ARBA00022801"/>
    </source>
</evidence>
<reference evidence="10" key="1">
    <citation type="submission" date="2020-10" db="EMBL/GenBank/DDBJ databases">
        <title>Genome Sequence of Monilinia vaccinii-corymbosi Sheds Light on Mummy Berry Disease Infection of Blueberry and Mating Type.</title>
        <authorList>
            <person name="Yow A.G."/>
            <person name="Zhang Y."/>
            <person name="Bansal K."/>
            <person name="Eacker S.M."/>
            <person name="Sullivan S."/>
            <person name="Liachko I."/>
            <person name="Cubeta M.A."/>
            <person name="Rollins J.A."/>
            <person name="Ashrafi H."/>
        </authorList>
    </citation>
    <scope>NUCLEOTIDE SEQUENCE</scope>
    <source>
        <strain evidence="10">RL-1</strain>
    </source>
</reference>
<evidence type="ECO:0000256" key="3">
    <source>
        <dbReference type="ARBA" id="ARBA00022525"/>
    </source>
</evidence>
<evidence type="ECO:0000256" key="6">
    <source>
        <dbReference type="ARBA" id="ARBA00023098"/>
    </source>
</evidence>
<dbReference type="AlphaFoldDB" id="A0A8A3PDL7"/>
<keyword evidence="5 8" id="KW-0378">Hydrolase</keyword>